<dbReference type="FunFam" id="3.40.50.2300:FF:000047">
    <property type="entry name" value="PTS system mannitol-specific transporter subunit IICBA"/>
    <property type="match status" value="1"/>
</dbReference>
<feature type="transmembrane region" description="Helical" evidence="17">
    <location>
        <begin position="84"/>
        <end position="103"/>
    </location>
</feature>
<feature type="transmembrane region" description="Helical" evidence="17">
    <location>
        <begin position="173"/>
        <end position="194"/>
    </location>
</feature>
<dbReference type="InterPro" id="IPR013014">
    <property type="entry name" value="PTS_EIIC_2"/>
</dbReference>
<dbReference type="NCBIfam" id="TIGR00851">
    <property type="entry name" value="mtlA"/>
    <property type="match status" value="1"/>
</dbReference>
<evidence type="ECO:0000256" key="4">
    <source>
        <dbReference type="ARBA" id="ARBA00011909"/>
    </source>
</evidence>
<evidence type="ECO:0000313" key="20">
    <source>
        <dbReference type="EMBL" id="CAA9430212.1"/>
    </source>
</evidence>
<keyword evidence="6" id="KW-0813">Transport</keyword>
<evidence type="ECO:0000259" key="18">
    <source>
        <dbReference type="PROSITE" id="PS51099"/>
    </source>
</evidence>
<evidence type="ECO:0000256" key="1">
    <source>
        <dbReference type="ARBA" id="ARBA00001655"/>
    </source>
</evidence>
<evidence type="ECO:0000256" key="5">
    <source>
        <dbReference type="ARBA" id="ARBA00021825"/>
    </source>
</evidence>
<comment type="subcellular location">
    <subcellularLocation>
        <location evidence="3">Cell membrane</location>
        <topology evidence="3">Multi-pass membrane protein</topology>
    </subcellularLocation>
</comment>
<dbReference type="AlphaFoldDB" id="A0A6J4Q4A7"/>
<comment type="catalytic activity">
    <reaction evidence="1">
        <text>D-mannitol(out) + N(pros)-phospho-L-histidyl-[protein] = D-mannitol 1-phosphate(in) + L-histidyl-[protein]</text>
        <dbReference type="Rhea" id="RHEA:33363"/>
        <dbReference type="Rhea" id="RHEA-COMP:9745"/>
        <dbReference type="Rhea" id="RHEA-COMP:9746"/>
        <dbReference type="ChEBI" id="CHEBI:16899"/>
        <dbReference type="ChEBI" id="CHEBI:29979"/>
        <dbReference type="ChEBI" id="CHEBI:61381"/>
        <dbReference type="ChEBI" id="CHEBI:64837"/>
        <dbReference type="EC" id="2.7.1.197"/>
    </reaction>
</comment>
<keyword evidence="12 17" id="KW-0812">Transmembrane</keyword>
<keyword evidence="10 20" id="KW-0808">Transferase</keyword>
<dbReference type="PANTHER" id="PTHR30181">
    <property type="entry name" value="MANNITOL PERMEASE IIC COMPONENT"/>
    <property type="match status" value="1"/>
</dbReference>
<dbReference type="PROSITE" id="PS51099">
    <property type="entry name" value="PTS_EIIB_TYPE_2"/>
    <property type="match status" value="1"/>
</dbReference>
<dbReference type="InterPro" id="IPR004718">
    <property type="entry name" value="PTS_IIC_mtl"/>
</dbReference>
<proteinExistence type="predicted"/>
<comment type="function">
    <text evidence="2">The phosphoenolpyruvate-dependent sugar phosphotransferase system (sugar PTS), a major carbohydrate active transport system, catalyzes the phosphorylation of incoming sugar substrates concomitantly with their translocation across the cell membrane. The enzyme II CmtAB PTS system is involved in D-mannitol transport.</text>
</comment>
<feature type="domain" description="PTS EIIB type-2" evidence="18">
    <location>
        <begin position="417"/>
        <end position="509"/>
    </location>
</feature>
<evidence type="ECO:0000256" key="6">
    <source>
        <dbReference type="ARBA" id="ARBA00022448"/>
    </source>
</evidence>
<feature type="transmembrane region" description="Helical" evidence="17">
    <location>
        <begin position="28"/>
        <end position="50"/>
    </location>
</feature>
<feature type="transmembrane region" description="Helical" evidence="17">
    <location>
        <begin position="56"/>
        <end position="77"/>
    </location>
</feature>
<evidence type="ECO:0000256" key="14">
    <source>
        <dbReference type="ARBA" id="ARBA00023136"/>
    </source>
</evidence>
<evidence type="ECO:0000256" key="9">
    <source>
        <dbReference type="ARBA" id="ARBA00022597"/>
    </source>
</evidence>
<evidence type="ECO:0000256" key="17">
    <source>
        <dbReference type="SAM" id="Phobius"/>
    </source>
</evidence>
<dbReference type="EMBL" id="CADCVC010000047">
    <property type="protein sequence ID" value="CAA9430212.1"/>
    <property type="molecule type" value="Genomic_DNA"/>
</dbReference>
<dbReference type="InterPro" id="IPR013011">
    <property type="entry name" value="PTS_EIIB_2"/>
</dbReference>
<feature type="domain" description="PTS EIIC type-2" evidence="19">
    <location>
        <begin position="25"/>
        <end position="354"/>
    </location>
</feature>
<dbReference type="EC" id="2.7.1.197" evidence="4"/>
<keyword evidence="11" id="KW-0598">Phosphotransferase system</keyword>
<feature type="compositionally biased region" description="Acidic residues" evidence="16">
    <location>
        <begin position="390"/>
        <end position="409"/>
    </location>
</feature>
<organism evidence="20">
    <name type="scientific">uncultured Rubrobacteraceae bacterium</name>
    <dbReference type="NCBI Taxonomy" id="349277"/>
    <lineage>
        <taxon>Bacteria</taxon>
        <taxon>Bacillati</taxon>
        <taxon>Actinomycetota</taxon>
        <taxon>Rubrobacteria</taxon>
        <taxon>Rubrobacterales</taxon>
        <taxon>Rubrobacteraceae</taxon>
        <taxon>environmental samples</taxon>
    </lineage>
</organism>
<feature type="transmembrane region" description="Helical" evidence="17">
    <location>
        <begin position="325"/>
        <end position="347"/>
    </location>
</feature>
<accession>A0A6J4Q4A7</accession>
<dbReference type="PANTHER" id="PTHR30181:SF2">
    <property type="entry name" value="PTS SYSTEM MANNITOL-SPECIFIC EIICBA COMPONENT"/>
    <property type="match status" value="1"/>
</dbReference>
<evidence type="ECO:0000256" key="3">
    <source>
        <dbReference type="ARBA" id="ARBA00004651"/>
    </source>
</evidence>
<dbReference type="GO" id="GO:0009401">
    <property type="term" value="P:phosphoenolpyruvate-dependent sugar phosphotransferase system"/>
    <property type="evidence" value="ECO:0007669"/>
    <property type="project" value="UniProtKB-KW"/>
</dbReference>
<dbReference type="Pfam" id="PF02302">
    <property type="entry name" value="PTS_IIB"/>
    <property type="match status" value="1"/>
</dbReference>
<keyword evidence="8" id="KW-0597">Phosphoprotein</keyword>
<dbReference type="InterPro" id="IPR036095">
    <property type="entry name" value="PTS_EIIB-like_sf"/>
</dbReference>
<evidence type="ECO:0000256" key="12">
    <source>
        <dbReference type="ARBA" id="ARBA00022692"/>
    </source>
</evidence>
<feature type="transmembrane region" description="Helical" evidence="17">
    <location>
        <begin position="281"/>
        <end position="305"/>
    </location>
</feature>
<evidence type="ECO:0000256" key="11">
    <source>
        <dbReference type="ARBA" id="ARBA00022683"/>
    </source>
</evidence>
<evidence type="ECO:0000256" key="2">
    <source>
        <dbReference type="ARBA" id="ARBA00002434"/>
    </source>
</evidence>
<gene>
    <name evidence="20" type="ORF">AVDCRST_MAG80-512</name>
</gene>
<feature type="transmembrane region" description="Helical" evidence="17">
    <location>
        <begin position="139"/>
        <end position="161"/>
    </location>
</feature>
<keyword evidence="7" id="KW-1003">Cell membrane</keyword>
<evidence type="ECO:0000256" key="16">
    <source>
        <dbReference type="SAM" id="MobiDB-lite"/>
    </source>
</evidence>
<reference evidence="20" key="1">
    <citation type="submission" date="2020-02" db="EMBL/GenBank/DDBJ databases">
        <authorList>
            <person name="Meier V. D."/>
        </authorList>
    </citation>
    <scope>NUCLEOTIDE SEQUENCE</scope>
    <source>
        <strain evidence="20">AVDCRST_MAG80</strain>
    </source>
</reference>
<evidence type="ECO:0000259" key="19">
    <source>
        <dbReference type="PROSITE" id="PS51104"/>
    </source>
</evidence>
<dbReference type="InterPro" id="IPR050893">
    <property type="entry name" value="Sugar_PTS"/>
</dbReference>
<name>A0A6J4Q4A7_9ACTN</name>
<keyword evidence="14 17" id="KW-0472">Membrane</keyword>
<evidence type="ECO:0000256" key="13">
    <source>
        <dbReference type="ARBA" id="ARBA00022989"/>
    </source>
</evidence>
<dbReference type="GO" id="GO:0090563">
    <property type="term" value="F:protein-phosphocysteine-sugar phosphotransferase activity"/>
    <property type="evidence" value="ECO:0007669"/>
    <property type="project" value="TreeGrafter"/>
</dbReference>
<dbReference type="InterPro" id="IPR029503">
    <property type="entry name" value="PTS_EIIB_mannitol"/>
</dbReference>
<evidence type="ECO:0000256" key="10">
    <source>
        <dbReference type="ARBA" id="ARBA00022679"/>
    </source>
</evidence>
<evidence type="ECO:0000256" key="7">
    <source>
        <dbReference type="ARBA" id="ARBA00022475"/>
    </source>
</evidence>
<feature type="region of interest" description="Disordered" evidence="16">
    <location>
        <begin position="353"/>
        <end position="411"/>
    </location>
</feature>
<keyword evidence="13 17" id="KW-1133">Transmembrane helix</keyword>
<sequence length="509" mass="53074">MAEASAASGGVESGGASLRVKIQRFGSFLSGMVMPNIGAFLAWGLITALFIPEGWIPNATLAALVSPMITYLLPLLIGYTGGRLVYDVRGGVVGAIATMGVIVGTDIPMFLGALIMGPLGGFVIQNFDRLIEGRIRQGFEMLVDTFSAGILGGLLAIIGLLGASPVVTALSNALGSGVDFIISFGLLPLVSIFVEPAKTLFLNNAINHGILAPLAFEQAAEAGKSVLFLVETNPGPGFGILLAFTLFGHGLAKRSAPGAAVIQFLGGIHEIYFPYVLMRPLLILAAIAGGASGLFVASIFQVGLVSTPAPGSIFAILALTPRGNFIGVIADVLVATAVSFLVASVILRRIPDTETDNEDESSLTQATEQMEAMKGSKSQAAGTLTRDGAESADERDEEDGVEPTDEQDGSFDYSQVGKIIFACDAGMGSSAMGASLLRNKAKEAGLSDLEIKNTAVNQIPDDADVIITHKDLTDRARQKMPGAEHISVDNFLGSPKYDELIDEISTARV</sequence>
<dbReference type="PROSITE" id="PS51104">
    <property type="entry name" value="PTS_EIIC_TYPE_2"/>
    <property type="match status" value="1"/>
</dbReference>
<dbReference type="SUPFAM" id="SSF52794">
    <property type="entry name" value="PTS system IIB component-like"/>
    <property type="match status" value="1"/>
</dbReference>
<dbReference type="Gene3D" id="3.40.50.2300">
    <property type="match status" value="1"/>
</dbReference>
<dbReference type="InterPro" id="IPR003352">
    <property type="entry name" value="PTS_EIIC"/>
</dbReference>
<dbReference type="GO" id="GO:0022872">
    <property type="term" value="F:protein-N(PI)-phosphohistidine-mannitol phosphotransferase system transmembrane transporter activity"/>
    <property type="evidence" value="ECO:0007669"/>
    <property type="project" value="InterPro"/>
</dbReference>
<dbReference type="InterPro" id="IPR003501">
    <property type="entry name" value="PTS_EIIB_2/3"/>
</dbReference>
<evidence type="ECO:0000256" key="15">
    <source>
        <dbReference type="ARBA" id="ARBA00033349"/>
    </source>
</evidence>
<dbReference type="Pfam" id="PF02378">
    <property type="entry name" value="PTS_EIIC"/>
    <property type="match status" value="1"/>
</dbReference>
<dbReference type="CDD" id="cd05567">
    <property type="entry name" value="PTS_IIB_mannitol"/>
    <property type="match status" value="1"/>
</dbReference>
<dbReference type="NCBIfam" id="NF011663">
    <property type="entry name" value="PRK15083.1"/>
    <property type="match status" value="1"/>
</dbReference>
<evidence type="ECO:0000256" key="8">
    <source>
        <dbReference type="ARBA" id="ARBA00022553"/>
    </source>
</evidence>
<dbReference type="GO" id="GO:0005886">
    <property type="term" value="C:plasma membrane"/>
    <property type="evidence" value="ECO:0007669"/>
    <property type="project" value="UniProtKB-SubCell"/>
</dbReference>
<protein>
    <recommendedName>
        <fullName evidence="5">PTS system mannitol-specific EIICB component</fullName>
        <ecNumber evidence="4">2.7.1.197</ecNumber>
    </recommendedName>
    <alternativeName>
        <fullName evidence="15">EIICB-Mtl</fullName>
    </alternativeName>
</protein>
<keyword evidence="9" id="KW-0762">Sugar transport</keyword>